<dbReference type="InterPro" id="IPR036043">
    <property type="entry name" value="Phosphoglycerate_kinase_sf"/>
</dbReference>
<evidence type="ECO:0000256" key="2">
    <source>
        <dbReference type="ARBA" id="ARBA00001946"/>
    </source>
</evidence>
<evidence type="ECO:0000256" key="4">
    <source>
        <dbReference type="ARBA" id="ARBA00008982"/>
    </source>
</evidence>
<keyword evidence="11" id="KW-0460">Magnesium</keyword>
<evidence type="ECO:0000313" key="16">
    <source>
        <dbReference type="Proteomes" id="UP000265618"/>
    </source>
</evidence>
<comment type="caution">
    <text evidence="15">The sequence shown here is derived from an EMBL/GenBank/DDBJ whole genome shotgun (WGS) entry which is preliminary data.</text>
</comment>
<proteinExistence type="inferred from homology"/>
<gene>
    <name evidence="15" type="ORF">KIPB_003779</name>
</gene>
<accession>A0A391NVE2</accession>
<dbReference type="InterPro" id="IPR001576">
    <property type="entry name" value="Phosphoglycerate_kinase"/>
</dbReference>
<keyword evidence="9 13" id="KW-0418">Kinase</keyword>
<evidence type="ECO:0000256" key="3">
    <source>
        <dbReference type="ARBA" id="ARBA00004838"/>
    </source>
</evidence>
<keyword evidence="10" id="KW-0067">ATP-binding</keyword>
<dbReference type="UniPathway" id="UPA00109">
    <property type="reaction ID" value="UER00185"/>
</dbReference>
<evidence type="ECO:0000256" key="7">
    <source>
        <dbReference type="ARBA" id="ARBA00022723"/>
    </source>
</evidence>
<keyword evidence="16" id="KW-1185">Reference proteome</keyword>
<evidence type="ECO:0000256" key="10">
    <source>
        <dbReference type="ARBA" id="ARBA00022840"/>
    </source>
</evidence>
<comment type="subunit">
    <text evidence="14">Monomer.</text>
</comment>
<evidence type="ECO:0000256" key="6">
    <source>
        <dbReference type="ARBA" id="ARBA00022679"/>
    </source>
</evidence>
<feature type="non-terminal residue" evidence="15">
    <location>
        <position position="1"/>
    </location>
</feature>
<dbReference type="GO" id="GO:0006094">
    <property type="term" value="P:gluconeogenesis"/>
    <property type="evidence" value="ECO:0007669"/>
    <property type="project" value="TreeGrafter"/>
</dbReference>
<dbReference type="GO" id="GO:0043531">
    <property type="term" value="F:ADP binding"/>
    <property type="evidence" value="ECO:0007669"/>
    <property type="project" value="TreeGrafter"/>
</dbReference>
<dbReference type="Pfam" id="PF00162">
    <property type="entry name" value="PGK"/>
    <property type="match status" value="1"/>
</dbReference>
<name>A0A391NVE2_9EUKA</name>
<dbReference type="GO" id="GO:0006096">
    <property type="term" value="P:glycolytic process"/>
    <property type="evidence" value="ECO:0007669"/>
    <property type="project" value="UniProtKB-UniPathway"/>
</dbReference>
<organism evidence="15 16">
    <name type="scientific">Kipferlia bialata</name>
    <dbReference type="NCBI Taxonomy" id="797122"/>
    <lineage>
        <taxon>Eukaryota</taxon>
        <taxon>Metamonada</taxon>
        <taxon>Carpediemonas-like organisms</taxon>
        <taxon>Kipferlia</taxon>
    </lineage>
</organism>
<dbReference type="PRINTS" id="PR00477">
    <property type="entry name" value="PHGLYCKINASE"/>
</dbReference>
<evidence type="ECO:0000256" key="12">
    <source>
        <dbReference type="ARBA" id="ARBA00023152"/>
    </source>
</evidence>
<evidence type="ECO:0000256" key="13">
    <source>
        <dbReference type="RuleBase" id="RU000532"/>
    </source>
</evidence>
<dbReference type="EC" id="2.7.2.3" evidence="5 13"/>
<dbReference type="PANTHER" id="PTHR11406">
    <property type="entry name" value="PHOSPHOGLYCERATE KINASE"/>
    <property type="match status" value="1"/>
</dbReference>
<comment type="catalytic activity">
    <reaction evidence="1 13">
        <text>(2R)-3-phosphoglycerate + ATP = (2R)-3-phospho-glyceroyl phosphate + ADP</text>
        <dbReference type="Rhea" id="RHEA:14801"/>
        <dbReference type="ChEBI" id="CHEBI:30616"/>
        <dbReference type="ChEBI" id="CHEBI:57604"/>
        <dbReference type="ChEBI" id="CHEBI:58272"/>
        <dbReference type="ChEBI" id="CHEBI:456216"/>
        <dbReference type="EC" id="2.7.2.3"/>
    </reaction>
</comment>
<dbReference type="GO" id="GO:0005829">
    <property type="term" value="C:cytosol"/>
    <property type="evidence" value="ECO:0007669"/>
    <property type="project" value="TreeGrafter"/>
</dbReference>
<keyword evidence="12" id="KW-0324">Glycolysis</keyword>
<keyword evidence="6 13" id="KW-0808">Transferase</keyword>
<keyword evidence="8" id="KW-0547">Nucleotide-binding</keyword>
<protein>
    <recommendedName>
        <fullName evidence="5 13">Phosphoglycerate kinase</fullName>
        <ecNumber evidence="5 13">2.7.2.3</ecNumber>
    </recommendedName>
</protein>
<dbReference type="InterPro" id="IPR015824">
    <property type="entry name" value="Phosphoglycerate_kinase_N"/>
</dbReference>
<dbReference type="Proteomes" id="UP000265618">
    <property type="component" value="Unassembled WGS sequence"/>
</dbReference>
<evidence type="ECO:0000256" key="14">
    <source>
        <dbReference type="RuleBase" id="RU000696"/>
    </source>
</evidence>
<dbReference type="AlphaFoldDB" id="A0A391NVE2"/>
<dbReference type="FunFam" id="3.40.50.1260:FF:000006">
    <property type="entry name" value="Phosphoglycerate kinase"/>
    <property type="match status" value="1"/>
</dbReference>
<sequence length="233" mass="25404">MNKLSIKNVDFKGKVAVVRVDYNVPMKNGVITNNARIEASLPTLKHIMESGPKAVVVMSHMGRPKGEVNMKFTLKPVAEALSTLIERPVLFAPNCVGAEVTSMIESAPEGAIIMLENLRFHAEEEGKNTTPEAIAAFRAQLATLGDVYVNDAFGTAHRAHSSMMGEGYDVRACGLLLAKELKFFDIALTTPKRPYLAILGGAKVEDKIKLIDNLLDRVNEIIICGGMAYTFNK</sequence>
<dbReference type="PANTHER" id="PTHR11406:SF0">
    <property type="entry name" value="PHOSPHOGLYCERATE KINASE"/>
    <property type="match status" value="1"/>
</dbReference>
<dbReference type="EMBL" id="BDIP01000755">
    <property type="protein sequence ID" value="GCA62473.1"/>
    <property type="molecule type" value="Genomic_DNA"/>
</dbReference>
<evidence type="ECO:0000256" key="11">
    <source>
        <dbReference type="ARBA" id="ARBA00022842"/>
    </source>
</evidence>
<evidence type="ECO:0000256" key="1">
    <source>
        <dbReference type="ARBA" id="ARBA00000642"/>
    </source>
</evidence>
<comment type="similarity">
    <text evidence="4 13">Belongs to the phosphoglycerate kinase family.</text>
</comment>
<evidence type="ECO:0000256" key="8">
    <source>
        <dbReference type="ARBA" id="ARBA00022741"/>
    </source>
</evidence>
<reference evidence="15 16" key="1">
    <citation type="journal article" date="2018" name="PLoS ONE">
        <title>The draft genome of Kipferlia bialata reveals reductive genome evolution in fornicate parasites.</title>
        <authorList>
            <person name="Tanifuji G."/>
            <person name="Takabayashi S."/>
            <person name="Kume K."/>
            <person name="Takagi M."/>
            <person name="Nakayama T."/>
            <person name="Kamikawa R."/>
            <person name="Inagaki Y."/>
            <person name="Hashimoto T."/>
        </authorList>
    </citation>
    <scope>NUCLEOTIDE SEQUENCE [LARGE SCALE GENOMIC DNA]</scope>
    <source>
        <strain evidence="15">NY0173</strain>
    </source>
</reference>
<comment type="pathway">
    <text evidence="3 13">Carbohydrate degradation; glycolysis; pyruvate from D-glyceraldehyde 3-phosphate: step 2/5.</text>
</comment>
<keyword evidence="7" id="KW-0479">Metal-binding</keyword>
<comment type="cofactor">
    <cofactor evidence="2">
        <name>Mg(2+)</name>
        <dbReference type="ChEBI" id="CHEBI:18420"/>
    </cofactor>
</comment>
<dbReference type="Gene3D" id="3.40.50.1260">
    <property type="entry name" value="Phosphoglycerate kinase, N-terminal domain"/>
    <property type="match status" value="3"/>
</dbReference>
<dbReference type="OrthoDB" id="275353at2759"/>
<dbReference type="GO" id="GO:0004618">
    <property type="term" value="F:phosphoglycerate kinase activity"/>
    <property type="evidence" value="ECO:0007669"/>
    <property type="project" value="UniProtKB-EC"/>
</dbReference>
<evidence type="ECO:0000256" key="9">
    <source>
        <dbReference type="ARBA" id="ARBA00022777"/>
    </source>
</evidence>
<dbReference type="GO" id="GO:0046872">
    <property type="term" value="F:metal ion binding"/>
    <property type="evidence" value="ECO:0007669"/>
    <property type="project" value="UniProtKB-KW"/>
</dbReference>
<dbReference type="SUPFAM" id="SSF53748">
    <property type="entry name" value="Phosphoglycerate kinase"/>
    <property type="match status" value="1"/>
</dbReference>
<evidence type="ECO:0000256" key="5">
    <source>
        <dbReference type="ARBA" id="ARBA00013061"/>
    </source>
</evidence>
<dbReference type="GO" id="GO:0005524">
    <property type="term" value="F:ATP binding"/>
    <property type="evidence" value="ECO:0007669"/>
    <property type="project" value="UniProtKB-KW"/>
</dbReference>
<evidence type="ECO:0000313" key="15">
    <source>
        <dbReference type="EMBL" id="GCA62473.1"/>
    </source>
</evidence>